<proteinExistence type="predicted"/>
<dbReference type="EMBL" id="JACIDR010000006">
    <property type="protein sequence ID" value="MBB3974397.1"/>
    <property type="molecule type" value="Genomic_DNA"/>
</dbReference>
<accession>A0A7W6D5A3</accession>
<evidence type="ECO:0000313" key="1">
    <source>
        <dbReference type="EMBL" id="MBB3974397.1"/>
    </source>
</evidence>
<comment type="caution">
    <text evidence="1">The sequence shown here is derived from an EMBL/GenBank/DDBJ whole genome shotgun (WGS) entry which is preliminary data.</text>
</comment>
<reference evidence="1 2" key="1">
    <citation type="submission" date="2020-08" db="EMBL/GenBank/DDBJ databases">
        <title>Genomic Encyclopedia of Type Strains, Phase IV (KMG-IV): sequencing the most valuable type-strain genomes for metagenomic binning, comparative biology and taxonomic classification.</title>
        <authorList>
            <person name="Goeker M."/>
        </authorList>
    </citation>
    <scope>NUCLEOTIDE SEQUENCE [LARGE SCALE GENOMIC DNA]</scope>
    <source>
        <strain evidence="1 2">DSM 25481</strain>
    </source>
</reference>
<name>A0A7W6D5A3_9HYPH</name>
<gene>
    <name evidence="1" type="ORF">GGR24_003078</name>
</gene>
<dbReference type="AlphaFoldDB" id="A0A7W6D5A3"/>
<sequence>MATADIAGLTASAYSRALRFAVIGGGVIEADIASFLAETVAVDRLSEEARAEFASGLRQRARFLAEPDPRAPHKGANPVGHVTHDYLMRLAEAVARSPAAS</sequence>
<organism evidence="1 2">
    <name type="scientific">Hansschlegelia beijingensis</name>
    <dbReference type="NCBI Taxonomy" id="1133344"/>
    <lineage>
        <taxon>Bacteria</taxon>
        <taxon>Pseudomonadati</taxon>
        <taxon>Pseudomonadota</taxon>
        <taxon>Alphaproteobacteria</taxon>
        <taxon>Hyphomicrobiales</taxon>
        <taxon>Methylopilaceae</taxon>
        <taxon>Hansschlegelia</taxon>
    </lineage>
</organism>
<protein>
    <submittedName>
        <fullName evidence="1">Uncharacterized protein</fullName>
    </submittedName>
</protein>
<evidence type="ECO:0000313" key="2">
    <source>
        <dbReference type="Proteomes" id="UP000528964"/>
    </source>
</evidence>
<dbReference type="Proteomes" id="UP000528964">
    <property type="component" value="Unassembled WGS sequence"/>
</dbReference>
<keyword evidence="2" id="KW-1185">Reference proteome</keyword>
<dbReference type="RefSeq" id="WP_183396255.1">
    <property type="nucleotide sequence ID" value="NZ_JACIDR010000006.1"/>
</dbReference>